<dbReference type="GeneID" id="63820347"/>
<dbReference type="InParanoid" id="A0A165HUY9"/>
<evidence type="ECO:0000259" key="2">
    <source>
        <dbReference type="Pfam" id="PF03161"/>
    </source>
</evidence>
<dbReference type="Pfam" id="PF03161">
    <property type="entry name" value="LAGLIDADG_2"/>
    <property type="match status" value="1"/>
</dbReference>
<dbReference type="Proteomes" id="UP000076871">
    <property type="component" value="Unassembled WGS sequence"/>
</dbReference>
<dbReference type="EMBL" id="KV427606">
    <property type="protein sequence ID" value="KZT12224.1"/>
    <property type="molecule type" value="Genomic_DNA"/>
</dbReference>
<evidence type="ECO:0000313" key="3">
    <source>
        <dbReference type="EMBL" id="KZT12224.1"/>
    </source>
</evidence>
<accession>A0A165HUY9</accession>
<dbReference type="InterPro" id="IPR004860">
    <property type="entry name" value="LAGLIDADG_dom"/>
</dbReference>
<dbReference type="OrthoDB" id="3247136at2759"/>
<feature type="non-terminal residue" evidence="3">
    <location>
        <position position="54"/>
    </location>
</feature>
<proteinExistence type="predicted"/>
<gene>
    <name evidence="3" type="ORF">LAESUDRAFT_624347</name>
</gene>
<reference evidence="3 4" key="1">
    <citation type="journal article" date="2016" name="Mol. Biol. Evol.">
        <title>Comparative Genomics of Early-Diverging Mushroom-Forming Fungi Provides Insights into the Origins of Lignocellulose Decay Capabilities.</title>
        <authorList>
            <person name="Nagy L.G."/>
            <person name="Riley R."/>
            <person name="Tritt A."/>
            <person name="Adam C."/>
            <person name="Daum C."/>
            <person name="Floudas D."/>
            <person name="Sun H."/>
            <person name="Yadav J.S."/>
            <person name="Pangilinan J."/>
            <person name="Larsson K.H."/>
            <person name="Matsuura K."/>
            <person name="Barry K."/>
            <person name="Labutti K."/>
            <person name="Kuo R."/>
            <person name="Ohm R.A."/>
            <person name="Bhattacharya S.S."/>
            <person name="Shirouzu T."/>
            <person name="Yoshinaga Y."/>
            <person name="Martin F.M."/>
            <person name="Grigoriev I.V."/>
            <person name="Hibbett D.S."/>
        </authorList>
    </citation>
    <scope>NUCLEOTIDE SEQUENCE [LARGE SCALE GENOMIC DNA]</scope>
    <source>
        <strain evidence="3 4">93-53</strain>
    </source>
</reference>
<dbReference type="SUPFAM" id="SSF55608">
    <property type="entry name" value="Homing endonucleases"/>
    <property type="match status" value="1"/>
</dbReference>
<dbReference type="AlphaFoldDB" id="A0A165HUY9"/>
<feature type="non-terminal residue" evidence="3">
    <location>
        <position position="1"/>
    </location>
</feature>
<evidence type="ECO:0000313" key="4">
    <source>
        <dbReference type="Proteomes" id="UP000076871"/>
    </source>
</evidence>
<keyword evidence="4" id="KW-1185">Reference proteome</keyword>
<dbReference type="GO" id="GO:0004519">
    <property type="term" value="F:endonuclease activity"/>
    <property type="evidence" value="ECO:0007669"/>
    <property type="project" value="InterPro"/>
</dbReference>
<evidence type="ECO:0000256" key="1">
    <source>
        <dbReference type="ARBA" id="ARBA00002670"/>
    </source>
</evidence>
<protein>
    <recommendedName>
        <fullName evidence="2">Homing endonuclease LAGLIDADG domain-containing protein</fullName>
    </recommendedName>
</protein>
<feature type="domain" description="Homing endonuclease LAGLIDADG" evidence="2">
    <location>
        <begin position="5"/>
        <end position="54"/>
    </location>
</feature>
<comment type="function">
    <text evidence="1">Mitochondrial DNA endonuclease involved in intron homing.</text>
</comment>
<organism evidence="3 4">
    <name type="scientific">Laetiporus sulphureus 93-53</name>
    <dbReference type="NCBI Taxonomy" id="1314785"/>
    <lineage>
        <taxon>Eukaryota</taxon>
        <taxon>Fungi</taxon>
        <taxon>Dikarya</taxon>
        <taxon>Basidiomycota</taxon>
        <taxon>Agaricomycotina</taxon>
        <taxon>Agaricomycetes</taxon>
        <taxon>Polyporales</taxon>
        <taxon>Laetiporus</taxon>
    </lineage>
</organism>
<dbReference type="InterPro" id="IPR027434">
    <property type="entry name" value="Homing_endonucl"/>
</dbReference>
<name>A0A165HUY9_9APHY</name>
<dbReference type="Gene3D" id="3.10.28.10">
    <property type="entry name" value="Homing endonucleases"/>
    <property type="match status" value="1"/>
</dbReference>
<sequence>VLIFMDEISLAYWIMCDGSYETGGLILCTECFTLKDVCTLIGILHYNFGFDCTL</sequence>
<dbReference type="RefSeq" id="XP_040769872.1">
    <property type="nucleotide sequence ID" value="XM_040903316.1"/>
</dbReference>